<name>A0A1G7CEY2_RHOCA</name>
<dbReference type="PANTHER" id="PTHR28047:SF5">
    <property type="entry name" value="PROTEIN DCG1"/>
    <property type="match status" value="1"/>
</dbReference>
<sequence length="254" mass="26275">MRLLLINPNTTASMTEKAAAAARRVASPGTEIVAVNPEAGPASIEGYYDEAMSLSGLLGLIAGRDDYDAVIIACFDDTGLDAARCLTDKPVIGIGEAAFHMAAMLSNSFSVVTTLGRSVPAISHNLARYGLATRCARVRASEIPVLDLEDPLSDACSRIGHEVARAILEDRAEAIVLGCAGMTDLARALSQEHGLPVLDGVVCAVALAEGMVRLGLATSRLGGYAPPRFDKSAPVRPGRGPAPEPGRAGSVSPD</sequence>
<evidence type="ECO:0000256" key="2">
    <source>
        <dbReference type="ARBA" id="ARBA00051635"/>
    </source>
</evidence>
<evidence type="ECO:0000313" key="9">
    <source>
        <dbReference type="Proteomes" id="UP000183812"/>
    </source>
</evidence>
<feature type="compositionally biased region" description="Low complexity" evidence="7">
    <location>
        <begin position="234"/>
        <end position="254"/>
    </location>
</feature>
<comment type="similarity">
    <text evidence="1">Belongs to the HyuE racemase family.</text>
</comment>
<organism evidence="8 9">
    <name type="scientific">Rhodobacter capsulatus</name>
    <name type="common">Rhodopseudomonas capsulata</name>
    <dbReference type="NCBI Taxonomy" id="1061"/>
    <lineage>
        <taxon>Bacteria</taxon>
        <taxon>Pseudomonadati</taxon>
        <taxon>Pseudomonadota</taxon>
        <taxon>Alphaproteobacteria</taxon>
        <taxon>Rhodobacterales</taxon>
        <taxon>Rhodobacter group</taxon>
        <taxon>Rhodobacter</taxon>
    </lineage>
</organism>
<dbReference type="InterPro" id="IPR015942">
    <property type="entry name" value="Asp/Glu/hydantoin_racemase"/>
</dbReference>
<dbReference type="Gene3D" id="3.40.50.12500">
    <property type="match status" value="1"/>
</dbReference>
<evidence type="ECO:0000256" key="5">
    <source>
        <dbReference type="ARBA" id="ARBA00093199"/>
    </source>
</evidence>
<gene>
    <name evidence="8" type="ORF">SAMN04244550_00251</name>
</gene>
<feature type="region of interest" description="Disordered" evidence="7">
    <location>
        <begin position="226"/>
        <end position="254"/>
    </location>
</feature>
<accession>A0A1G7CEY2</accession>
<dbReference type="PANTHER" id="PTHR28047">
    <property type="entry name" value="PROTEIN DCG1"/>
    <property type="match status" value="1"/>
</dbReference>
<dbReference type="Proteomes" id="UP000183812">
    <property type="component" value="Unassembled WGS sequence"/>
</dbReference>
<dbReference type="GO" id="GO:0036348">
    <property type="term" value="F:hydantoin racemase activity"/>
    <property type="evidence" value="ECO:0007669"/>
    <property type="project" value="UniProtKB-EC"/>
</dbReference>
<comment type="catalytic activity">
    <reaction evidence="2">
        <text>a D-5-monosubstituted hydantoin = a L-5-monosubstituted hydantoin</text>
        <dbReference type="Rhea" id="RHEA:46624"/>
        <dbReference type="ChEBI" id="CHEBI:86339"/>
        <dbReference type="ChEBI" id="CHEBI:86340"/>
        <dbReference type="EC" id="5.1.99.5"/>
    </reaction>
</comment>
<dbReference type="OrthoDB" id="9791723at2"/>
<evidence type="ECO:0000313" key="8">
    <source>
        <dbReference type="EMBL" id="SDE37841.1"/>
    </source>
</evidence>
<evidence type="ECO:0000256" key="7">
    <source>
        <dbReference type="SAM" id="MobiDB-lite"/>
    </source>
</evidence>
<evidence type="ECO:0000256" key="4">
    <source>
        <dbReference type="ARBA" id="ARBA00067972"/>
    </source>
</evidence>
<dbReference type="InterPro" id="IPR052186">
    <property type="entry name" value="Hydantoin_racemase-like"/>
</dbReference>
<comment type="catalytic activity">
    <reaction evidence="6">
        <text>D-5-isobutylhydantoin = L-5-isobutylhydantoin</text>
        <dbReference type="Rhea" id="RHEA:84231"/>
        <dbReference type="ChEBI" id="CHEBI:233609"/>
        <dbReference type="ChEBI" id="CHEBI:233610"/>
    </reaction>
</comment>
<dbReference type="Pfam" id="PF01177">
    <property type="entry name" value="Asp_Glu_race"/>
    <property type="match status" value="1"/>
</dbReference>
<evidence type="ECO:0000256" key="3">
    <source>
        <dbReference type="ARBA" id="ARBA00066406"/>
    </source>
</evidence>
<evidence type="ECO:0000256" key="6">
    <source>
        <dbReference type="ARBA" id="ARBA00093234"/>
    </source>
</evidence>
<protein>
    <recommendedName>
        <fullName evidence="4">Hydantoin racemase</fullName>
        <ecNumber evidence="3">5.1.99.5</ecNumber>
    </recommendedName>
</protein>
<dbReference type="AlphaFoldDB" id="A0A1G7CEY2"/>
<dbReference type="EMBL" id="FNAY01000001">
    <property type="protein sequence ID" value="SDE37841.1"/>
    <property type="molecule type" value="Genomic_DNA"/>
</dbReference>
<comment type="catalytic activity">
    <reaction evidence="5">
        <text>D-5-benzylhydantoin = L-5-benzylhydantoin</text>
        <dbReference type="Rhea" id="RHEA:83991"/>
        <dbReference type="ChEBI" id="CHEBI:176864"/>
        <dbReference type="ChEBI" id="CHEBI:233540"/>
    </reaction>
</comment>
<dbReference type="EC" id="5.1.99.5" evidence="3"/>
<dbReference type="GO" id="GO:0047661">
    <property type="term" value="F:amino-acid racemase activity"/>
    <property type="evidence" value="ECO:0007669"/>
    <property type="project" value="InterPro"/>
</dbReference>
<reference evidence="8 9" key="1">
    <citation type="submission" date="2016-10" db="EMBL/GenBank/DDBJ databases">
        <authorList>
            <person name="de Groot N.N."/>
        </authorList>
    </citation>
    <scope>NUCLEOTIDE SEQUENCE [LARGE SCALE GENOMIC DNA]</scope>
    <source>
        <strain evidence="9">DSM 938 / 37b4</strain>
    </source>
</reference>
<dbReference type="RefSeq" id="WP_074552504.1">
    <property type="nucleotide sequence ID" value="NZ_CP119563.1"/>
</dbReference>
<evidence type="ECO:0000256" key="1">
    <source>
        <dbReference type="ARBA" id="ARBA00038414"/>
    </source>
</evidence>
<dbReference type="InterPro" id="IPR053714">
    <property type="entry name" value="Iso_Racemase_Enz_sf"/>
</dbReference>
<proteinExistence type="inferred from homology"/>
<dbReference type="FunFam" id="3.40.50.12500:FF:000001">
    <property type="entry name" value="Putative hydantoin racemase"/>
    <property type="match status" value="1"/>
</dbReference>